<keyword evidence="1" id="KW-1133">Transmembrane helix</keyword>
<keyword evidence="1" id="KW-0472">Membrane</keyword>
<proteinExistence type="predicted"/>
<keyword evidence="4" id="KW-1185">Reference proteome</keyword>
<evidence type="ECO:0000256" key="1">
    <source>
        <dbReference type="SAM" id="Phobius"/>
    </source>
</evidence>
<evidence type="ECO:0000313" key="4">
    <source>
        <dbReference type="Proteomes" id="UP001185254"/>
    </source>
</evidence>
<accession>A0ABU1KSJ9</accession>
<organism evidence="3 4">
    <name type="scientific">Paraburkholderia caledonica</name>
    <dbReference type="NCBI Taxonomy" id="134536"/>
    <lineage>
        <taxon>Bacteria</taxon>
        <taxon>Pseudomonadati</taxon>
        <taxon>Pseudomonadota</taxon>
        <taxon>Betaproteobacteria</taxon>
        <taxon>Burkholderiales</taxon>
        <taxon>Burkholderiaceae</taxon>
        <taxon>Paraburkholderia</taxon>
    </lineage>
</organism>
<feature type="transmembrane region" description="Helical" evidence="1">
    <location>
        <begin position="6"/>
        <end position="26"/>
    </location>
</feature>
<keyword evidence="1" id="KW-0812">Transmembrane</keyword>
<dbReference type="InterPro" id="IPR046502">
    <property type="entry name" value="DUF6680"/>
</dbReference>
<sequence>MTWDFAVRMTDIAIIVATFFGPIFAVRTQRKLDEEKALRTAKEKVFNMLMATRATWLAPGRVEALNSIPIVFYGQDRGLVAINQAWRDLLHLFEHANSPQWQGEAKAWEAERLKLDTALLRAIGSYLGFEFPELDIKTLHYFPVGLGDRISDEEAIRRGLAAILAGKSPLPVMNVVPDPIFNELAALRASLAKVLDGAQPLSVRLEEDGVSDAAVPKPAPDSR</sequence>
<dbReference type="Proteomes" id="UP001185254">
    <property type="component" value="Unassembled WGS sequence"/>
</dbReference>
<gene>
    <name evidence="3" type="ORF">J2776_000590</name>
</gene>
<dbReference type="Pfam" id="PF20385">
    <property type="entry name" value="DUF6680"/>
    <property type="match status" value="1"/>
</dbReference>
<evidence type="ECO:0000259" key="2">
    <source>
        <dbReference type="Pfam" id="PF20385"/>
    </source>
</evidence>
<reference evidence="3 4" key="1">
    <citation type="submission" date="2023-07" db="EMBL/GenBank/DDBJ databases">
        <title>Sorghum-associated microbial communities from plants grown in Nebraska, USA.</title>
        <authorList>
            <person name="Schachtman D."/>
        </authorList>
    </citation>
    <scope>NUCLEOTIDE SEQUENCE [LARGE SCALE GENOMIC DNA]</scope>
    <source>
        <strain evidence="3 4">DS1039</strain>
    </source>
</reference>
<name>A0ABU1KSJ9_9BURK</name>
<comment type="caution">
    <text evidence="3">The sequence shown here is derived from an EMBL/GenBank/DDBJ whole genome shotgun (WGS) entry which is preliminary data.</text>
</comment>
<dbReference type="EMBL" id="JAVDQN010000001">
    <property type="protein sequence ID" value="MDR6373914.1"/>
    <property type="molecule type" value="Genomic_DNA"/>
</dbReference>
<protein>
    <recommendedName>
        <fullName evidence="2">DUF6680 domain-containing protein</fullName>
    </recommendedName>
</protein>
<feature type="domain" description="DUF6680" evidence="2">
    <location>
        <begin position="9"/>
        <end position="175"/>
    </location>
</feature>
<evidence type="ECO:0000313" key="3">
    <source>
        <dbReference type="EMBL" id="MDR6373914.1"/>
    </source>
</evidence>
<dbReference type="RefSeq" id="WP_310065316.1">
    <property type="nucleotide sequence ID" value="NZ_JAVDQN010000001.1"/>
</dbReference>